<reference evidence="2" key="1">
    <citation type="submission" date="2023-11" db="UniProtKB">
        <authorList>
            <consortium name="WormBaseParasite"/>
        </authorList>
    </citation>
    <scope>IDENTIFICATION</scope>
</reference>
<dbReference type="AlphaFoldDB" id="A0AA85C340"/>
<protein>
    <submittedName>
        <fullName evidence="2">Uncharacterized protein</fullName>
    </submittedName>
</protein>
<evidence type="ECO:0000313" key="2">
    <source>
        <dbReference type="WBParaSite" id="SMTH1_95620.1"/>
    </source>
</evidence>
<accession>A0AA85C340</accession>
<dbReference type="WBParaSite" id="SMTH1_95620.1">
    <property type="protein sequence ID" value="SMTH1_95620.1"/>
    <property type="gene ID" value="SMTH1_95620"/>
</dbReference>
<name>A0AA85C340_9TREM</name>
<organism evidence="1 2">
    <name type="scientific">Schistosoma mattheei</name>
    <dbReference type="NCBI Taxonomy" id="31246"/>
    <lineage>
        <taxon>Eukaryota</taxon>
        <taxon>Metazoa</taxon>
        <taxon>Spiralia</taxon>
        <taxon>Lophotrochozoa</taxon>
        <taxon>Platyhelminthes</taxon>
        <taxon>Trematoda</taxon>
        <taxon>Digenea</taxon>
        <taxon>Strigeidida</taxon>
        <taxon>Schistosomatoidea</taxon>
        <taxon>Schistosomatidae</taxon>
        <taxon>Schistosoma</taxon>
    </lineage>
</organism>
<dbReference type="Proteomes" id="UP000050791">
    <property type="component" value="Unassembled WGS sequence"/>
</dbReference>
<proteinExistence type="predicted"/>
<sequence length="94" mass="11615">MNKEQENKTQLNNETLMLKIKKNLNKMPELLKKFHNQEEKQLSMNNMKKDKMKMFMEEARDRFGFYPSRKDPKFIKLIYESDEQNKLERKQKKK</sequence>
<evidence type="ECO:0000313" key="1">
    <source>
        <dbReference type="Proteomes" id="UP000050791"/>
    </source>
</evidence>